<sequence>MDSYSMVRLSANHQFLALMQIQLLYKDIKFPFVNVDECVKLLPTVWFRWELDDSTNAESYNGWGPTDAPKHSELGNTGWIDELIRKDYNGWGVQDSWPTWVNNIFLIESERT</sequence>
<accession>A0A6A2YYU3</accession>
<dbReference type="EMBL" id="VEPZ02001236">
    <property type="protein sequence ID" value="KAE8684764.1"/>
    <property type="molecule type" value="Genomic_DNA"/>
</dbReference>
<organism evidence="1 2">
    <name type="scientific">Hibiscus syriacus</name>
    <name type="common">Rose of Sharon</name>
    <dbReference type="NCBI Taxonomy" id="106335"/>
    <lineage>
        <taxon>Eukaryota</taxon>
        <taxon>Viridiplantae</taxon>
        <taxon>Streptophyta</taxon>
        <taxon>Embryophyta</taxon>
        <taxon>Tracheophyta</taxon>
        <taxon>Spermatophyta</taxon>
        <taxon>Magnoliopsida</taxon>
        <taxon>eudicotyledons</taxon>
        <taxon>Gunneridae</taxon>
        <taxon>Pentapetalae</taxon>
        <taxon>rosids</taxon>
        <taxon>malvids</taxon>
        <taxon>Malvales</taxon>
        <taxon>Malvaceae</taxon>
        <taxon>Malvoideae</taxon>
        <taxon>Hibiscus</taxon>
    </lineage>
</organism>
<comment type="caution">
    <text evidence="1">The sequence shown here is derived from an EMBL/GenBank/DDBJ whole genome shotgun (WGS) entry which is preliminary data.</text>
</comment>
<protein>
    <submittedName>
        <fullName evidence="1">Uncharacterized protein</fullName>
    </submittedName>
</protein>
<keyword evidence="2" id="KW-1185">Reference proteome</keyword>
<dbReference type="AlphaFoldDB" id="A0A6A2YYU3"/>
<reference evidence="1" key="1">
    <citation type="submission" date="2019-09" db="EMBL/GenBank/DDBJ databases">
        <title>Draft genome information of white flower Hibiscus syriacus.</title>
        <authorList>
            <person name="Kim Y.-M."/>
        </authorList>
    </citation>
    <scope>NUCLEOTIDE SEQUENCE [LARGE SCALE GENOMIC DNA]</scope>
    <source>
        <strain evidence="1">YM2019G1</strain>
    </source>
</reference>
<proteinExistence type="predicted"/>
<gene>
    <name evidence="1" type="ORF">F3Y22_tig00111105pilonHSYRG00383</name>
</gene>
<dbReference type="Proteomes" id="UP000436088">
    <property type="component" value="Unassembled WGS sequence"/>
</dbReference>
<name>A0A6A2YYU3_HIBSY</name>
<evidence type="ECO:0000313" key="2">
    <source>
        <dbReference type="Proteomes" id="UP000436088"/>
    </source>
</evidence>
<evidence type="ECO:0000313" key="1">
    <source>
        <dbReference type="EMBL" id="KAE8684764.1"/>
    </source>
</evidence>